<feature type="binding site" evidence="9">
    <location>
        <position position="165"/>
    </location>
    <ligand>
        <name>L-histidine</name>
        <dbReference type="ChEBI" id="CHEBI:57595"/>
    </ligand>
</feature>
<dbReference type="GO" id="GO:0005739">
    <property type="term" value="C:mitochondrion"/>
    <property type="evidence" value="ECO:0007669"/>
    <property type="project" value="TreeGrafter"/>
</dbReference>
<dbReference type="Pfam" id="PF13393">
    <property type="entry name" value="tRNA-synt_His"/>
    <property type="match status" value="1"/>
</dbReference>
<dbReference type="GO" id="GO:0032543">
    <property type="term" value="P:mitochondrial translation"/>
    <property type="evidence" value="ECO:0007669"/>
    <property type="project" value="TreeGrafter"/>
</dbReference>
<evidence type="ECO:0000256" key="7">
    <source>
        <dbReference type="ARBA" id="ARBA00023146"/>
    </source>
</evidence>
<dbReference type="NCBIfam" id="TIGR00442">
    <property type="entry name" value="hisS"/>
    <property type="match status" value="1"/>
</dbReference>
<comment type="catalytic activity">
    <reaction evidence="8">
        <text>tRNA(His) + L-histidine + ATP = L-histidyl-tRNA(His) + AMP + diphosphate + H(+)</text>
        <dbReference type="Rhea" id="RHEA:17313"/>
        <dbReference type="Rhea" id="RHEA-COMP:9665"/>
        <dbReference type="Rhea" id="RHEA-COMP:9689"/>
        <dbReference type="ChEBI" id="CHEBI:15378"/>
        <dbReference type="ChEBI" id="CHEBI:30616"/>
        <dbReference type="ChEBI" id="CHEBI:33019"/>
        <dbReference type="ChEBI" id="CHEBI:57595"/>
        <dbReference type="ChEBI" id="CHEBI:78442"/>
        <dbReference type="ChEBI" id="CHEBI:78527"/>
        <dbReference type="ChEBI" id="CHEBI:456215"/>
        <dbReference type="EC" id="6.1.1.21"/>
    </reaction>
</comment>
<dbReference type="GO" id="GO:0006427">
    <property type="term" value="P:histidyl-tRNA aminoacylation"/>
    <property type="evidence" value="ECO:0007669"/>
    <property type="project" value="InterPro"/>
</dbReference>
<dbReference type="InterPro" id="IPR004516">
    <property type="entry name" value="HisRS/HisZ"/>
</dbReference>
<proteinExistence type="inferred from homology"/>
<dbReference type="PANTHER" id="PTHR11476:SF7">
    <property type="entry name" value="HISTIDINE--TRNA LIGASE"/>
    <property type="match status" value="1"/>
</dbReference>
<dbReference type="PANTHER" id="PTHR11476">
    <property type="entry name" value="HISTIDYL-TRNA SYNTHETASE"/>
    <property type="match status" value="1"/>
</dbReference>
<evidence type="ECO:0000256" key="8">
    <source>
        <dbReference type="ARBA" id="ARBA00047639"/>
    </source>
</evidence>
<reference evidence="12 13" key="1">
    <citation type="journal article" date="2018" name="MBio">
        <title>Comparative Genomics Reveals the Core Gene Toolbox for the Fungus-Insect Symbiosis.</title>
        <authorList>
            <person name="Wang Y."/>
            <person name="Stata M."/>
            <person name="Wang W."/>
            <person name="Stajich J.E."/>
            <person name="White M.M."/>
            <person name="Moncalvo J.M."/>
        </authorList>
    </citation>
    <scope>NUCLEOTIDE SEQUENCE [LARGE SCALE GENOMIC DNA]</scope>
    <source>
        <strain evidence="12 13">SWE-8-4</strain>
    </source>
</reference>
<dbReference type="InterPro" id="IPR000738">
    <property type="entry name" value="WHEP-TRS_dom"/>
</dbReference>
<dbReference type="InterPro" id="IPR006195">
    <property type="entry name" value="aa-tRNA-synth_II"/>
</dbReference>
<dbReference type="CDD" id="cd00773">
    <property type="entry name" value="HisRS-like_core"/>
    <property type="match status" value="1"/>
</dbReference>
<dbReference type="OrthoDB" id="1906957at2759"/>
<evidence type="ECO:0000256" key="10">
    <source>
        <dbReference type="SAM" id="MobiDB-lite"/>
    </source>
</evidence>
<dbReference type="SMART" id="SM00991">
    <property type="entry name" value="WHEP-TRS"/>
    <property type="match status" value="1"/>
</dbReference>
<dbReference type="InterPro" id="IPR045864">
    <property type="entry name" value="aa-tRNA-synth_II/BPL/LPL"/>
</dbReference>
<keyword evidence="6" id="KW-0648">Protein biosynthesis</keyword>
<evidence type="ECO:0000256" key="1">
    <source>
        <dbReference type="ARBA" id="ARBA00008226"/>
    </source>
</evidence>
<keyword evidence="3" id="KW-0436">Ligase</keyword>
<feature type="binding site" evidence="9">
    <location>
        <begin position="338"/>
        <end position="339"/>
    </location>
    <ligand>
        <name>L-histidine</name>
        <dbReference type="ChEBI" id="CHEBI:57595"/>
    </ligand>
</feature>
<dbReference type="InterPro" id="IPR041715">
    <property type="entry name" value="HisRS-like_core"/>
</dbReference>
<dbReference type="GO" id="GO:0003723">
    <property type="term" value="F:RNA binding"/>
    <property type="evidence" value="ECO:0007669"/>
    <property type="project" value="TreeGrafter"/>
</dbReference>
<organism evidence="12 13">
    <name type="scientific">Smittium simulii</name>
    <dbReference type="NCBI Taxonomy" id="133385"/>
    <lineage>
        <taxon>Eukaryota</taxon>
        <taxon>Fungi</taxon>
        <taxon>Fungi incertae sedis</taxon>
        <taxon>Zoopagomycota</taxon>
        <taxon>Kickxellomycotina</taxon>
        <taxon>Harpellomycetes</taxon>
        <taxon>Harpellales</taxon>
        <taxon>Legeriomycetaceae</taxon>
        <taxon>Smittium</taxon>
    </lineage>
</organism>
<evidence type="ECO:0000256" key="9">
    <source>
        <dbReference type="PIRSR" id="PIRSR001549-1"/>
    </source>
</evidence>
<evidence type="ECO:0000256" key="5">
    <source>
        <dbReference type="ARBA" id="ARBA00022840"/>
    </source>
</evidence>
<dbReference type="FunFam" id="3.30.930.10:FF:000021">
    <property type="entry name" value="Probable histidine--tRNA ligase, mitochondrial"/>
    <property type="match status" value="1"/>
</dbReference>
<dbReference type="EMBL" id="MBFR01000108">
    <property type="protein sequence ID" value="PVU93918.1"/>
    <property type="molecule type" value="Genomic_DNA"/>
</dbReference>
<dbReference type="PROSITE" id="PS50862">
    <property type="entry name" value="AA_TRNA_LIGASE_II"/>
    <property type="match status" value="1"/>
</dbReference>
<dbReference type="EC" id="6.1.1.21" evidence="2"/>
<dbReference type="AlphaFoldDB" id="A0A2T9YNJ7"/>
<dbReference type="HAMAP" id="MF_00127">
    <property type="entry name" value="His_tRNA_synth"/>
    <property type="match status" value="1"/>
</dbReference>
<evidence type="ECO:0000256" key="6">
    <source>
        <dbReference type="ARBA" id="ARBA00022917"/>
    </source>
</evidence>
<protein>
    <recommendedName>
        <fullName evidence="2">histidine--tRNA ligase</fullName>
        <ecNumber evidence="2">6.1.1.21</ecNumber>
    </recommendedName>
</protein>
<dbReference type="GO" id="GO:0005829">
    <property type="term" value="C:cytosol"/>
    <property type="evidence" value="ECO:0007669"/>
    <property type="project" value="TreeGrafter"/>
</dbReference>
<keyword evidence="5" id="KW-0067">ATP-binding</keyword>
<dbReference type="Gene3D" id="3.40.50.800">
    <property type="entry name" value="Anticodon-binding domain"/>
    <property type="match status" value="1"/>
</dbReference>
<dbReference type="InterPro" id="IPR004154">
    <property type="entry name" value="Anticodon-bd"/>
</dbReference>
<dbReference type="SUPFAM" id="SSF52954">
    <property type="entry name" value="Class II aaRS ABD-related"/>
    <property type="match status" value="1"/>
</dbReference>
<dbReference type="InterPro" id="IPR015807">
    <property type="entry name" value="His-tRNA-ligase"/>
</dbReference>
<dbReference type="STRING" id="133385.A0A2T9YNJ7"/>
<dbReference type="PIRSF" id="PIRSF001549">
    <property type="entry name" value="His-tRNA_synth"/>
    <property type="match status" value="1"/>
</dbReference>
<dbReference type="SUPFAM" id="SSF55681">
    <property type="entry name" value="Class II aaRS and biotin synthetases"/>
    <property type="match status" value="1"/>
</dbReference>
<dbReference type="Gene3D" id="3.30.930.10">
    <property type="entry name" value="Bira Bifunctional Protein, Domain 2"/>
    <property type="match status" value="1"/>
</dbReference>
<keyword evidence="13" id="KW-1185">Reference proteome</keyword>
<sequence length="546" mass="61495">MSEVDNIKKRIAEIGSLLRKLKTDNASEPELEAAKLQLEDLKTALREKQGITTTQSKKETQFVLKTPKGTKDYNEKEMIIREEVLSKITTIFKKYGGVPIDTPVFELKDILTGKYGEDSKLIYDLQDQGGEKCSLRYDLTVPFARFVAMNKISNIKRYHVAKVYRRDQPAMTKGRMREFYQCDFDIAGQYDTMLPDVEIVSVANEVLTTLDIGEFIIKVNHRKVLDGIFDICGVPEDKIRQISSAIDKLDKLPWEDVYKEMTVDKGLDPKSADKIGTFVKLNGGKELVSELLNNIDVISSEKTTQGLQEMKSFFEYAEAYGITKRIRFDLSLARGLDYYTGIIYEAVLVQEDNKPEQAAKPKKSKSKNEDDDSQARIGSVAAGGRYDELVGMFSGSGKSGAVNKIPCVGVSFGIERLFAILSSKKNVNELKPNHTSVYVLSVGEGMLFERIQIVNILREHGINTEFMLKEAPRLQAQYNICDKAFIPYSVIVGRDEWSKGMVRVKNMQQKETKELDTLNQSETANDSNGTLVEINSLVEKIKSLLA</sequence>
<feature type="region of interest" description="Disordered" evidence="10">
    <location>
        <begin position="354"/>
        <end position="374"/>
    </location>
</feature>
<evidence type="ECO:0000313" key="12">
    <source>
        <dbReference type="EMBL" id="PVU93918.1"/>
    </source>
</evidence>
<evidence type="ECO:0000256" key="2">
    <source>
        <dbReference type="ARBA" id="ARBA00012815"/>
    </source>
</evidence>
<keyword evidence="4" id="KW-0547">Nucleotide-binding</keyword>
<feature type="domain" description="Aminoacyl-transfer RNA synthetases class-II family profile" evidence="11">
    <location>
        <begin position="40"/>
        <end position="432"/>
    </location>
</feature>
<accession>A0A2T9YNJ7</accession>
<feature type="binding site" evidence="9">
    <location>
        <position position="334"/>
    </location>
    <ligand>
        <name>L-histidine</name>
        <dbReference type="ChEBI" id="CHEBI:57595"/>
    </ligand>
</feature>
<dbReference type="InterPro" id="IPR036621">
    <property type="entry name" value="Anticodon-bd_dom_sf"/>
</dbReference>
<evidence type="ECO:0000256" key="4">
    <source>
        <dbReference type="ARBA" id="ARBA00022741"/>
    </source>
</evidence>
<comment type="similarity">
    <text evidence="1">Belongs to the class-II aminoacyl-tRNA synthetase family.</text>
</comment>
<dbReference type="Proteomes" id="UP000245383">
    <property type="component" value="Unassembled WGS sequence"/>
</dbReference>
<name>A0A2T9YNJ7_9FUNG</name>
<evidence type="ECO:0000259" key="11">
    <source>
        <dbReference type="PROSITE" id="PS50862"/>
    </source>
</evidence>
<dbReference type="GO" id="GO:0005524">
    <property type="term" value="F:ATP binding"/>
    <property type="evidence" value="ECO:0007669"/>
    <property type="project" value="UniProtKB-KW"/>
</dbReference>
<comment type="caution">
    <text evidence="12">The sequence shown here is derived from an EMBL/GenBank/DDBJ whole genome shotgun (WGS) entry which is preliminary data.</text>
</comment>
<feature type="binding site" evidence="9">
    <location>
        <position position="181"/>
    </location>
    <ligand>
        <name>L-histidine</name>
        <dbReference type="ChEBI" id="CHEBI:57595"/>
    </ligand>
</feature>
<dbReference type="FunFam" id="3.40.50.800:FF:000012">
    <property type="entry name" value="Histidine--tRNA ligase, cytoplasmic"/>
    <property type="match status" value="1"/>
</dbReference>
<feature type="binding site" evidence="9">
    <location>
        <begin position="138"/>
        <end position="140"/>
    </location>
    <ligand>
        <name>L-histidine</name>
        <dbReference type="ChEBI" id="CHEBI:57595"/>
    </ligand>
</feature>
<feature type="binding site" evidence="9">
    <location>
        <position position="185"/>
    </location>
    <ligand>
        <name>L-histidine</name>
        <dbReference type="ChEBI" id="CHEBI:57595"/>
    </ligand>
</feature>
<dbReference type="GO" id="GO:0004821">
    <property type="term" value="F:histidine-tRNA ligase activity"/>
    <property type="evidence" value="ECO:0007669"/>
    <property type="project" value="UniProtKB-EC"/>
</dbReference>
<evidence type="ECO:0000313" key="13">
    <source>
        <dbReference type="Proteomes" id="UP000245383"/>
    </source>
</evidence>
<gene>
    <name evidence="12" type="ORF">BB561_002943</name>
</gene>
<keyword evidence="7" id="KW-0030">Aminoacyl-tRNA synthetase</keyword>
<evidence type="ECO:0000256" key="3">
    <source>
        <dbReference type="ARBA" id="ARBA00022598"/>
    </source>
</evidence>
<dbReference type="Pfam" id="PF03129">
    <property type="entry name" value="HGTP_anticodon"/>
    <property type="match status" value="1"/>
</dbReference>